<dbReference type="AlphaFoldDB" id="A0A517SZM0"/>
<gene>
    <name evidence="2" type="ORF">SV7mr_41340</name>
</gene>
<proteinExistence type="predicted"/>
<sequence>MNRRDSPPVCRLPCNRGHHNSFHFNRRRSPKPIEPGKIMNMFETHPVGRCLLGCLLIALATVVVAETPENDAEKKPAVETNAAKSTPKEPAGMQLTIDIQQQQKDGSFDNRESHLVLFHQGVAYAFALSEPHDVTIVDAVNSRIALLSRKQQTKAVLPQQDVINALARIKQYAAENDLEGKLGLDAVVEGNAPYRIQFEQVSYQATTQKPGSALQAAQFLQYSQWIGRVTLIRKLWPPLFARMALDEAIANDGQVPKEVTLTLGKGDQATTLRSVFRFESNLDQADLDRIEKAKGMLRLYQDVPVTALP</sequence>
<reference evidence="2 3" key="1">
    <citation type="submission" date="2019-02" db="EMBL/GenBank/DDBJ databases">
        <title>Deep-cultivation of Planctomycetes and their phenomic and genomic characterization uncovers novel biology.</title>
        <authorList>
            <person name="Wiegand S."/>
            <person name="Jogler M."/>
            <person name="Boedeker C."/>
            <person name="Pinto D."/>
            <person name="Vollmers J."/>
            <person name="Rivas-Marin E."/>
            <person name="Kohn T."/>
            <person name="Peeters S.H."/>
            <person name="Heuer A."/>
            <person name="Rast P."/>
            <person name="Oberbeckmann S."/>
            <person name="Bunk B."/>
            <person name="Jeske O."/>
            <person name="Meyerdierks A."/>
            <person name="Storesund J.E."/>
            <person name="Kallscheuer N."/>
            <person name="Luecker S."/>
            <person name="Lage O.M."/>
            <person name="Pohl T."/>
            <person name="Merkel B.J."/>
            <person name="Hornburger P."/>
            <person name="Mueller R.-W."/>
            <person name="Bruemmer F."/>
            <person name="Labrenz M."/>
            <person name="Spormann A.M."/>
            <person name="Op den Camp H."/>
            <person name="Overmann J."/>
            <person name="Amann R."/>
            <person name="Jetten M.S.M."/>
            <person name="Mascher T."/>
            <person name="Medema M.H."/>
            <person name="Devos D.P."/>
            <person name="Kaster A.-K."/>
            <person name="Ovreas L."/>
            <person name="Rohde M."/>
            <person name="Galperin M.Y."/>
            <person name="Jogler C."/>
        </authorList>
    </citation>
    <scope>NUCLEOTIDE SEQUENCE [LARGE SCALE GENOMIC DNA]</scope>
    <source>
        <strain evidence="2 3">SV_7m_r</strain>
    </source>
</reference>
<evidence type="ECO:0000313" key="3">
    <source>
        <dbReference type="Proteomes" id="UP000315003"/>
    </source>
</evidence>
<feature type="region of interest" description="Disordered" evidence="1">
    <location>
        <begin position="69"/>
        <end position="90"/>
    </location>
</feature>
<protein>
    <recommendedName>
        <fullName evidence="4">DUF4412 domain-containing protein</fullName>
    </recommendedName>
</protein>
<name>A0A517SZM0_9BACT</name>
<dbReference type="Proteomes" id="UP000315003">
    <property type="component" value="Chromosome"/>
</dbReference>
<evidence type="ECO:0000256" key="1">
    <source>
        <dbReference type="SAM" id="MobiDB-lite"/>
    </source>
</evidence>
<dbReference type="EMBL" id="CP036272">
    <property type="protein sequence ID" value="QDT61597.1"/>
    <property type="molecule type" value="Genomic_DNA"/>
</dbReference>
<keyword evidence="3" id="KW-1185">Reference proteome</keyword>
<accession>A0A517SZM0</accession>
<organism evidence="2 3">
    <name type="scientific">Stieleria bergensis</name>
    <dbReference type="NCBI Taxonomy" id="2528025"/>
    <lineage>
        <taxon>Bacteria</taxon>
        <taxon>Pseudomonadati</taxon>
        <taxon>Planctomycetota</taxon>
        <taxon>Planctomycetia</taxon>
        <taxon>Pirellulales</taxon>
        <taxon>Pirellulaceae</taxon>
        <taxon>Stieleria</taxon>
    </lineage>
</organism>
<evidence type="ECO:0008006" key="4">
    <source>
        <dbReference type="Google" id="ProtNLM"/>
    </source>
</evidence>
<evidence type="ECO:0000313" key="2">
    <source>
        <dbReference type="EMBL" id="QDT61597.1"/>
    </source>
</evidence>